<dbReference type="PRINTS" id="PR01183">
    <property type="entry name" value="RIBORDTASEM1"/>
</dbReference>
<dbReference type="Pfam" id="PF00317">
    <property type="entry name" value="Ribonuc_red_lgN"/>
    <property type="match status" value="1"/>
</dbReference>
<proteinExistence type="inferred from homology"/>
<evidence type="ECO:0000313" key="14">
    <source>
        <dbReference type="EMBL" id="OIQ59803.1"/>
    </source>
</evidence>
<evidence type="ECO:0000259" key="13">
    <source>
        <dbReference type="SMART" id="SM00306"/>
    </source>
</evidence>
<evidence type="ECO:0000313" key="15">
    <source>
        <dbReference type="Proteomes" id="UP000182811"/>
    </source>
</evidence>
<dbReference type="InterPro" id="IPR050862">
    <property type="entry name" value="RdRp_reductase_class-2"/>
</dbReference>
<dbReference type="InterPro" id="IPR024434">
    <property type="entry name" value="TSCPD_dom"/>
</dbReference>
<keyword evidence="7 12" id="KW-0215">Deoxyribonucleotide synthesis</keyword>
<dbReference type="Gene3D" id="3.20.70.20">
    <property type="match status" value="2"/>
</dbReference>
<evidence type="ECO:0000256" key="11">
    <source>
        <dbReference type="ARBA" id="ARBA00047754"/>
    </source>
</evidence>
<evidence type="ECO:0000256" key="9">
    <source>
        <dbReference type="ARBA" id="ARBA00023285"/>
    </source>
</evidence>
<evidence type="ECO:0000256" key="3">
    <source>
        <dbReference type="ARBA" id="ARBA00022628"/>
    </source>
</evidence>
<comment type="catalytic activity">
    <reaction evidence="11 12">
        <text>a 2'-deoxyribonucleoside 5'-diphosphate + [thioredoxin]-disulfide + H2O = a ribonucleoside 5'-diphosphate + [thioredoxin]-dithiol</text>
        <dbReference type="Rhea" id="RHEA:23252"/>
        <dbReference type="Rhea" id="RHEA-COMP:10698"/>
        <dbReference type="Rhea" id="RHEA-COMP:10700"/>
        <dbReference type="ChEBI" id="CHEBI:15377"/>
        <dbReference type="ChEBI" id="CHEBI:29950"/>
        <dbReference type="ChEBI" id="CHEBI:50058"/>
        <dbReference type="ChEBI" id="CHEBI:57930"/>
        <dbReference type="ChEBI" id="CHEBI:73316"/>
        <dbReference type="EC" id="1.17.4.1"/>
    </reaction>
</comment>
<dbReference type="InterPro" id="IPR003587">
    <property type="entry name" value="Hint_dom_N"/>
</dbReference>
<keyword evidence="8" id="KW-1015">Disulfide bond</keyword>
<comment type="caution">
    <text evidence="14">The sequence shown here is derived from an EMBL/GenBank/DDBJ whole genome shotgun (WGS) entry which is preliminary data.</text>
</comment>
<dbReference type="InterPro" id="IPR013344">
    <property type="entry name" value="RNR_NrdJ/NrdZ"/>
</dbReference>
<dbReference type="Pfam" id="PF02867">
    <property type="entry name" value="Ribonuc_red_lgC"/>
    <property type="match status" value="2"/>
</dbReference>
<dbReference type="CDD" id="cd02888">
    <property type="entry name" value="RNR_II_dimer"/>
    <property type="match status" value="1"/>
</dbReference>
<gene>
    <name evidence="14" type="primary">nrdZ_1</name>
    <name evidence="14" type="ORF">MOTE_10590</name>
</gene>
<keyword evidence="9" id="KW-0170">Cobalt</keyword>
<organism evidence="14 15">
    <name type="scientific">Neomoorella thermoacetica</name>
    <name type="common">Clostridium thermoaceticum</name>
    <dbReference type="NCBI Taxonomy" id="1525"/>
    <lineage>
        <taxon>Bacteria</taxon>
        <taxon>Bacillati</taxon>
        <taxon>Bacillota</taxon>
        <taxon>Clostridia</taxon>
        <taxon>Neomoorellales</taxon>
        <taxon>Neomoorellaceae</taxon>
        <taxon>Neomoorella</taxon>
    </lineage>
</organism>
<dbReference type="InterPro" id="IPR000788">
    <property type="entry name" value="RNR_lg_C"/>
</dbReference>
<dbReference type="InterPro" id="IPR013509">
    <property type="entry name" value="RNR_lsu_N"/>
</dbReference>
<dbReference type="GO" id="GO:0004748">
    <property type="term" value="F:ribonucleoside-diphosphate reductase activity, thioredoxin disulfide as acceptor"/>
    <property type="evidence" value="ECO:0007669"/>
    <property type="project" value="UniProtKB-EC"/>
</dbReference>
<evidence type="ECO:0000256" key="1">
    <source>
        <dbReference type="ARBA" id="ARBA00001922"/>
    </source>
</evidence>
<dbReference type="Proteomes" id="UP000182811">
    <property type="component" value="Unassembled WGS sequence"/>
</dbReference>
<sequence>MSDILLTLTPNARLILEKRYLKKDAGGSVIETPEEMFRRVARNVAVVDSLYRPDVYRPWTDLSLIPGGVAPQDDTCPPEWLEKGYARFSVYDVRTLHQAYRRLNAEGRMAVPFTAVVERAAADECLKAAEEELYGMMARLEFLFNSPTLMNAGTELQQLSACFVLPVEDSMEGIFESLKNAAIIQKTGGGVGYAFSRLRPKGDTVKSTGGEASGPVSFMRVFDAAAEAVEQGGKRRGANMGVLRVDHPSIEEFITCKLTPGEFENFNISVGLTEEFMHALLEGRDYALVNPHTGEEARRVSAKKIFDMIVDAAWRSGEPGVLFLDRINAANPTPWLGEIEGTNPCWIGDTRVWTIYGPIKFAEMVGNTLPVLTKTDDGQLIFKPMTNVRMTRRRAQVMEVRLSNGAALRCTPDHNLFLKGGRKVQAKDLKPGDRLEACGRYKVFKGPSKASPVIPRVIDPDIDLSVVSARYLEGEVPVYNGVVAGTHRYYVMTGDSDSVAVLSANCGETPLLPYESCNLGSVNLARMVKDAGGGKWEIDWAKLGRAVRAAVRYLDNVIDANRYPLLQIERATLLTRKVGLGVMGFADLLFYLGVPYDSDEALDLARKIMRFVSGEAREASLALAAERGPCPAFAMGPGGGGGGFARNAILTTIAPTGSISVIAGASSGVEPVFALAYTRNVAGVGKITEVNPAFVTAARRRFLREEADALLEKVSETGRLSGVPGVPDDLRRVFVTAHEIAPEWHVRMQAAFQEFTDNAVSKTVNLPASATREDVAKVYLTAYELGCKGVTVYREGSRGEAVLSAGAAAAKPGGAGENEAVGFRDGRHGASGAGRCRIYPAPRPHRTVGFTEQAKTGCGKIYITVNRDPATGELVETFITTGSSGGCAAYTEGVSRLVSLALRSGVAPEAVADQLTSVVCPNFLRRRASDPSLVGRSCPDVIGRVLLREIGACAGTAGDKSQIKSNSAVNGTSELSSCPECGAPLLFQEGCLVCRSCGYSKCG</sequence>
<dbReference type="SUPFAM" id="SSF51998">
    <property type="entry name" value="PFL-like glycyl radical enzymes"/>
    <property type="match status" value="1"/>
</dbReference>
<dbReference type="EMBL" id="MDDC01000007">
    <property type="protein sequence ID" value="OIQ59803.1"/>
    <property type="molecule type" value="Genomic_DNA"/>
</dbReference>
<dbReference type="GO" id="GO:0005524">
    <property type="term" value="F:ATP binding"/>
    <property type="evidence" value="ECO:0007669"/>
    <property type="project" value="InterPro"/>
</dbReference>
<evidence type="ECO:0000256" key="5">
    <source>
        <dbReference type="ARBA" id="ARBA00022741"/>
    </source>
</evidence>
<comment type="function">
    <text evidence="12">Provides the precursors necessary for DNA synthesis. Catalyzes the biosynthesis of deoxyribonucleotides from the corresponding ribonucleotides.</text>
</comment>
<accession>A0A1J5P2R9</accession>
<dbReference type="NCBIfam" id="TIGR01445">
    <property type="entry name" value="intein_Nterm"/>
    <property type="match status" value="1"/>
</dbReference>
<dbReference type="Gene3D" id="2.170.16.10">
    <property type="entry name" value="Hedgehog/Intein (Hint) domain"/>
    <property type="match status" value="1"/>
</dbReference>
<evidence type="ECO:0000256" key="7">
    <source>
        <dbReference type="ARBA" id="ARBA00023116"/>
    </source>
</evidence>
<evidence type="ECO:0000256" key="10">
    <source>
        <dbReference type="ARBA" id="ARBA00025437"/>
    </source>
</evidence>
<dbReference type="GO" id="GO:0031419">
    <property type="term" value="F:cobalamin binding"/>
    <property type="evidence" value="ECO:0007669"/>
    <property type="project" value="UniProtKB-KW"/>
</dbReference>
<dbReference type="GO" id="GO:0071897">
    <property type="term" value="P:DNA biosynthetic process"/>
    <property type="evidence" value="ECO:0007669"/>
    <property type="project" value="UniProtKB-KW"/>
</dbReference>
<dbReference type="OrthoDB" id="9762933at2"/>
<comment type="similarity">
    <text evidence="2">Belongs to the ribonucleoside diphosphate reductase class-2 family.</text>
</comment>
<evidence type="ECO:0000256" key="12">
    <source>
        <dbReference type="RuleBase" id="RU003410"/>
    </source>
</evidence>
<dbReference type="CDD" id="cd00081">
    <property type="entry name" value="Hint"/>
    <property type="match status" value="1"/>
</dbReference>
<reference evidence="14 15" key="1">
    <citation type="submission" date="2016-08" db="EMBL/GenBank/DDBJ databases">
        <title>Genome-based comparison of Moorella thermoacetic strains.</title>
        <authorList>
            <person name="Poehlein A."/>
            <person name="Bengelsdorf F.R."/>
            <person name="Esser C."/>
            <person name="Duerre P."/>
            <person name="Daniel R."/>
        </authorList>
    </citation>
    <scope>NUCLEOTIDE SEQUENCE [LARGE SCALE GENOMIC DNA]</scope>
    <source>
        <strain evidence="14 15">DSM 21394</strain>
    </source>
</reference>
<dbReference type="GO" id="GO:0016539">
    <property type="term" value="P:intein-mediated protein splicing"/>
    <property type="evidence" value="ECO:0007669"/>
    <property type="project" value="InterPro"/>
</dbReference>
<protein>
    <recommendedName>
        <fullName evidence="12">Ribonucleoside-diphosphate reductase</fullName>
        <ecNumber evidence="12">1.17.4.1</ecNumber>
    </recommendedName>
</protein>
<evidence type="ECO:0000256" key="6">
    <source>
        <dbReference type="ARBA" id="ARBA00023002"/>
    </source>
</evidence>
<dbReference type="PANTHER" id="PTHR43371">
    <property type="entry name" value="VITAMIN B12-DEPENDENT RIBONUCLEOTIDE REDUCTASE"/>
    <property type="match status" value="1"/>
</dbReference>
<dbReference type="SUPFAM" id="SSF51294">
    <property type="entry name" value="Hedgehog/intein (Hint) domain"/>
    <property type="match status" value="1"/>
</dbReference>
<evidence type="ECO:0000256" key="8">
    <source>
        <dbReference type="ARBA" id="ARBA00023157"/>
    </source>
</evidence>
<dbReference type="Pfam" id="PF12637">
    <property type="entry name" value="TSCPD"/>
    <property type="match status" value="1"/>
</dbReference>
<keyword evidence="6 12" id="KW-0560">Oxidoreductase</keyword>
<comment type="similarity">
    <text evidence="12">Belongs to the ribonucleoside diphosphate reductase large chain family.</text>
</comment>
<dbReference type="PROSITE" id="PS50817">
    <property type="entry name" value="INTEIN_N_TER"/>
    <property type="match status" value="1"/>
</dbReference>
<comment type="function">
    <text evidence="10">Catalyzes the reduction of ribonucleotides to deoxyribonucleotides. May function to provide a pool of deoxyribonucleotide precursors for DNA repair during oxygen limitation and/or for immediate growth after restoration of oxygen.</text>
</comment>
<dbReference type="AlphaFoldDB" id="A0A1J5P2R9"/>
<dbReference type="InterPro" id="IPR036844">
    <property type="entry name" value="Hint_dom_sf"/>
</dbReference>
<dbReference type="PANTHER" id="PTHR43371:SF1">
    <property type="entry name" value="RIBONUCLEOSIDE-DIPHOSPHATE REDUCTASE"/>
    <property type="match status" value="1"/>
</dbReference>
<keyword evidence="4" id="KW-0237">DNA synthesis</keyword>
<dbReference type="EC" id="1.17.4.1" evidence="12"/>
<comment type="cofactor">
    <cofactor evidence="1">
        <name>adenosylcob(III)alamin</name>
        <dbReference type="ChEBI" id="CHEBI:18408"/>
    </cofactor>
</comment>
<dbReference type="SMART" id="SM00306">
    <property type="entry name" value="HintN"/>
    <property type="match status" value="1"/>
</dbReference>
<keyword evidence="5" id="KW-0547">Nucleotide-binding</keyword>
<dbReference type="UniPathway" id="UPA00326"/>
<evidence type="ECO:0000256" key="4">
    <source>
        <dbReference type="ARBA" id="ARBA00022634"/>
    </source>
</evidence>
<keyword evidence="3" id="KW-0846">Cobalamin</keyword>
<dbReference type="GO" id="GO:0009263">
    <property type="term" value="P:deoxyribonucleotide biosynthetic process"/>
    <property type="evidence" value="ECO:0007669"/>
    <property type="project" value="UniProtKB-KW"/>
</dbReference>
<dbReference type="InterPro" id="IPR006141">
    <property type="entry name" value="Intein_N"/>
</dbReference>
<name>A0A1J5P2R9_NEOTH</name>
<feature type="domain" description="Hint" evidence="13">
    <location>
        <begin position="343"/>
        <end position="439"/>
    </location>
</feature>
<evidence type="ECO:0000256" key="2">
    <source>
        <dbReference type="ARBA" id="ARBA00007405"/>
    </source>
</evidence>